<reference evidence="1" key="1">
    <citation type="submission" date="2020-09" db="EMBL/GenBank/DDBJ databases">
        <authorList>
            <person name="Kikuchi T."/>
        </authorList>
    </citation>
    <scope>NUCLEOTIDE SEQUENCE</scope>
    <source>
        <strain evidence="1">SH1</strain>
    </source>
</reference>
<dbReference type="AlphaFoldDB" id="A0A811LT64"/>
<sequence>MYGQLKTQVVYHKEHLLFKYDVEVWKHEKRGYNKLKPVVELTNQEDKPTRSERIVLRTALVDEVVGRRKVDYLYDGKHLLFTTEPILAKKEVVLNFKDGYGVAGDYHVEISNESPQKQGDLNDNLLMTLLEIGTSKPFVKLFGFELLQRSVMFDNNESGWVDERTGIAVRRAYKKQAEILPSFEGNLGLASIVVIDIKHEAFYGLQTPLFLHDLLRKRLFFGETVKKFEENFEGVILGVKYDLSQRVKFHRFSDVPIGQLVVNGTNQLVPAFLYNKYGIEVKMAFPAMVTEEGQYYPMEYLFPIAGQFASKEARRGTNLQKHLDEVENFKQVRGIHSIMRDHSAFFEKFGIFLKGTTMVDESFYSDSGYADSLDLRSRCPSGEF</sequence>
<dbReference type="OrthoDB" id="10630278at2759"/>
<comment type="caution">
    <text evidence="1">The sequence shown here is derived from an EMBL/GenBank/DDBJ whole genome shotgun (WGS) entry which is preliminary data.</text>
</comment>
<evidence type="ECO:0008006" key="3">
    <source>
        <dbReference type="Google" id="ProtNLM"/>
    </source>
</evidence>
<accession>A0A811LT64</accession>
<name>A0A811LT64_9BILA</name>
<proteinExistence type="predicted"/>
<evidence type="ECO:0000313" key="1">
    <source>
        <dbReference type="EMBL" id="CAD5231149.1"/>
    </source>
</evidence>
<gene>
    <name evidence="1" type="ORF">BOKJ2_LOCUS14497</name>
</gene>
<dbReference type="Proteomes" id="UP000783686">
    <property type="component" value="Unassembled WGS sequence"/>
</dbReference>
<organism evidence="1 2">
    <name type="scientific">Bursaphelenchus okinawaensis</name>
    <dbReference type="NCBI Taxonomy" id="465554"/>
    <lineage>
        <taxon>Eukaryota</taxon>
        <taxon>Metazoa</taxon>
        <taxon>Ecdysozoa</taxon>
        <taxon>Nematoda</taxon>
        <taxon>Chromadorea</taxon>
        <taxon>Rhabditida</taxon>
        <taxon>Tylenchina</taxon>
        <taxon>Tylenchomorpha</taxon>
        <taxon>Aphelenchoidea</taxon>
        <taxon>Aphelenchoididae</taxon>
        <taxon>Bursaphelenchus</taxon>
    </lineage>
</organism>
<dbReference type="EMBL" id="CAJFDH010000006">
    <property type="protein sequence ID" value="CAD5231149.1"/>
    <property type="molecule type" value="Genomic_DNA"/>
</dbReference>
<keyword evidence="2" id="KW-1185">Reference proteome</keyword>
<dbReference type="Proteomes" id="UP000614601">
    <property type="component" value="Unassembled WGS sequence"/>
</dbReference>
<protein>
    <recommendedName>
        <fullName evidence="3">PAZ domain-containing protein</fullName>
    </recommendedName>
</protein>
<dbReference type="EMBL" id="CAJFCW020000006">
    <property type="protein sequence ID" value="CAG9128473.1"/>
    <property type="molecule type" value="Genomic_DNA"/>
</dbReference>
<evidence type="ECO:0000313" key="2">
    <source>
        <dbReference type="Proteomes" id="UP000614601"/>
    </source>
</evidence>